<reference evidence="6" key="1">
    <citation type="submission" date="2017-01" db="EMBL/GenBank/DDBJ databases">
        <authorList>
            <person name="Varghese N."/>
            <person name="Submissions S."/>
        </authorList>
    </citation>
    <scope>NUCLEOTIDE SEQUENCE [LARGE SCALE GENOMIC DNA]</scope>
    <source>
        <strain evidence="6">DSM 21054</strain>
    </source>
</reference>
<dbReference type="InterPro" id="IPR016195">
    <property type="entry name" value="Pol/histidinol_Pase-like"/>
</dbReference>
<dbReference type="STRING" id="477680.SAMN05421788_101668"/>
<dbReference type="InterPro" id="IPR016667">
    <property type="entry name" value="Caps_polysacc_synth_CpsB/CapC"/>
</dbReference>
<dbReference type="SUPFAM" id="SSF89550">
    <property type="entry name" value="PHP domain-like"/>
    <property type="match status" value="1"/>
</dbReference>
<evidence type="ECO:0000256" key="2">
    <source>
        <dbReference type="ARBA" id="ARBA00013064"/>
    </source>
</evidence>
<keyword evidence="3" id="KW-0378">Hydrolase</keyword>
<dbReference type="GO" id="GO:0030145">
    <property type="term" value="F:manganese ion binding"/>
    <property type="evidence" value="ECO:0007669"/>
    <property type="project" value="InterPro"/>
</dbReference>
<evidence type="ECO:0000313" key="5">
    <source>
        <dbReference type="EMBL" id="SIS69360.1"/>
    </source>
</evidence>
<dbReference type="Proteomes" id="UP000186917">
    <property type="component" value="Unassembled WGS sequence"/>
</dbReference>
<dbReference type="RefSeq" id="WP_076375630.1">
    <property type="nucleotide sequence ID" value="NZ_AP017422.1"/>
</dbReference>
<protein>
    <recommendedName>
        <fullName evidence="2">protein-tyrosine-phosphatase</fullName>
        <ecNumber evidence="2">3.1.3.48</ecNumber>
    </recommendedName>
</protein>
<dbReference type="PANTHER" id="PTHR39181">
    <property type="entry name" value="TYROSINE-PROTEIN PHOSPHATASE YWQE"/>
    <property type="match status" value="1"/>
</dbReference>
<accession>A0A1N7L6M8</accession>
<dbReference type="EMBL" id="FTOR01000001">
    <property type="protein sequence ID" value="SIS69360.1"/>
    <property type="molecule type" value="Genomic_DNA"/>
</dbReference>
<dbReference type="OrthoDB" id="9788539at2"/>
<proteinExistence type="inferred from homology"/>
<keyword evidence="6" id="KW-1185">Reference proteome</keyword>
<name>A0A1N7L6M8_9BACT</name>
<evidence type="ECO:0000313" key="6">
    <source>
        <dbReference type="Proteomes" id="UP000186917"/>
    </source>
</evidence>
<sequence>MLFNIFKNKNADHALDIVREQAFSFLGTDIHSHLIPGIDDGSKSMEDSIHYIEQLQKLGFRNIVTTPHIKWGYYQNTRETISWGLSQLNKALEKKGIDISVRAAAEYFIDDFFLQLMQTEPLLVIRDNEVLVELSFYAEPFRVQDIFFRIQTAGYKPVLAHPERYGYYHDRKEMYRTLKRMGVLLQLNLLALTGHYGKQAQAVSNWLLQEHLYDYCGTDLHHENHLAQLQSLAGSKQIKLLQQYDFLNAGVMA</sequence>
<dbReference type="Gene3D" id="3.20.20.140">
    <property type="entry name" value="Metal-dependent hydrolases"/>
    <property type="match status" value="1"/>
</dbReference>
<gene>
    <name evidence="5" type="ORF">SAMN05421788_101668</name>
</gene>
<evidence type="ECO:0000256" key="1">
    <source>
        <dbReference type="ARBA" id="ARBA00005750"/>
    </source>
</evidence>
<evidence type="ECO:0000256" key="4">
    <source>
        <dbReference type="ARBA" id="ARBA00051722"/>
    </source>
</evidence>
<dbReference type="EC" id="3.1.3.48" evidence="2"/>
<comment type="similarity">
    <text evidence="1">Belongs to the metallo-dependent hydrolases superfamily. CpsB/CapC family.</text>
</comment>
<dbReference type="PANTHER" id="PTHR39181:SF1">
    <property type="entry name" value="TYROSINE-PROTEIN PHOSPHATASE YWQE"/>
    <property type="match status" value="1"/>
</dbReference>
<organism evidence="5 6">
    <name type="scientific">Filimonas lacunae</name>
    <dbReference type="NCBI Taxonomy" id="477680"/>
    <lineage>
        <taxon>Bacteria</taxon>
        <taxon>Pseudomonadati</taxon>
        <taxon>Bacteroidota</taxon>
        <taxon>Chitinophagia</taxon>
        <taxon>Chitinophagales</taxon>
        <taxon>Chitinophagaceae</taxon>
        <taxon>Filimonas</taxon>
    </lineage>
</organism>
<evidence type="ECO:0000256" key="3">
    <source>
        <dbReference type="ARBA" id="ARBA00022801"/>
    </source>
</evidence>
<dbReference type="GO" id="GO:0004725">
    <property type="term" value="F:protein tyrosine phosphatase activity"/>
    <property type="evidence" value="ECO:0007669"/>
    <property type="project" value="UniProtKB-EC"/>
</dbReference>
<dbReference type="Pfam" id="PF19567">
    <property type="entry name" value="CpsB_CapC"/>
    <property type="match status" value="1"/>
</dbReference>
<dbReference type="AlphaFoldDB" id="A0A1N7L6M8"/>
<comment type="catalytic activity">
    <reaction evidence="4">
        <text>O-phospho-L-tyrosyl-[protein] + H2O = L-tyrosyl-[protein] + phosphate</text>
        <dbReference type="Rhea" id="RHEA:10684"/>
        <dbReference type="Rhea" id="RHEA-COMP:10136"/>
        <dbReference type="Rhea" id="RHEA-COMP:20101"/>
        <dbReference type="ChEBI" id="CHEBI:15377"/>
        <dbReference type="ChEBI" id="CHEBI:43474"/>
        <dbReference type="ChEBI" id="CHEBI:46858"/>
        <dbReference type="ChEBI" id="CHEBI:61978"/>
        <dbReference type="EC" id="3.1.3.48"/>
    </reaction>
</comment>